<reference evidence="1 2" key="1">
    <citation type="journal article" date="2010" name="PLoS Genet.">
        <title>Analysis of the Legionella longbeachae genome and transcriptome uncovers unique strategies to cause Legionnaires' disease.</title>
        <authorList>
            <person name="Cazalet C."/>
            <person name="Gomez-Valero L."/>
            <person name="Rusniok C."/>
            <person name="Lomma M."/>
            <person name="Dervins-Ravault D."/>
            <person name="Newton H."/>
            <person name="Sansom F."/>
            <person name="Jarraud S."/>
            <person name="Zidane N."/>
            <person name="Ma L."/>
            <person name="Bouchier C."/>
            <person name="Etienne J."/>
            <person name="Hartland E."/>
            <person name="Buchrieser C."/>
        </authorList>
    </citation>
    <scope>NUCLEOTIDE SEQUENCE [LARGE SCALE GENOMIC DNA]</scope>
    <source>
        <strain evidence="1 2">NSW150</strain>
    </source>
</reference>
<accession>D3HJE6</accession>
<evidence type="ECO:0000313" key="1">
    <source>
        <dbReference type="EMBL" id="CBJ12538.1"/>
    </source>
</evidence>
<name>D3HJE6_LEGLN</name>
<dbReference type="HOGENOM" id="CLU_2954907_0_0_6"/>
<sequence>MFLHEEQCVFAKEAAFRVAKLSPPQFGLAVLSLIRVRNIDDSLCHCGVIQRLRLWDMDL</sequence>
<dbReference type="KEGG" id="llo:LLO_2146"/>
<organism evidence="1 2">
    <name type="scientific">Legionella longbeachae serogroup 1 (strain NSW150)</name>
    <dbReference type="NCBI Taxonomy" id="661367"/>
    <lineage>
        <taxon>Bacteria</taxon>
        <taxon>Pseudomonadati</taxon>
        <taxon>Pseudomonadota</taxon>
        <taxon>Gammaproteobacteria</taxon>
        <taxon>Legionellales</taxon>
        <taxon>Legionellaceae</taxon>
        <taxon>Legionella</taxon>
    </lineage>
</organism>
<dbReference type="Proteomes" id="UP000001060">
    <property type="component" value="Chromosome"/>
</dbReference>
<gene>
    <name evidence="1" type="ordered locus">LLO_2146</name>
</gene>
<proteinExistence type="predicted"/>
<keyword evidence="2" id="KW-1185">Reference proteome</keyword>
<evidence type="ECO:0000313" key="2">
    <source>
        <dbReference type="Proteomes" id="UP000001060"/>
    </source>
</evidence>
<dbReference type="EMBL" id="FN650140">
    <property type="protein sequence ID" value="CBJ12538.1"/>
    <property type="molecule type" value="Genomic_DNA"/>
</dbReference>
<dbReference type="AlphaFoldDB" id="D3HJE6"/>
<protein>
    <submittedName>
        <fullName evidence="1">Uncharacterized protein</fullName>
    </submittedName>
</protein>